<protein>
    <submittedName>
        <fullName evidence="1">Uncharacterized protein</fullName>
    </submittedName>
</protein>
<evidence type="ECO:0000313" key="2">
    <source>
        <dbReference type="Proteomes" id="UP000002453"/>
    </source>
</evidence>
<dbReference type="KEGG" id="taf:THA_1992"/>
<proteinExistence type="predicted"/>
<dbReference type="RefSeq" id="WP_004103066.1">
    <property type="nucleotide sequence ID" value="NC_011653.1"/>
</dbReference>
<organism evidence="1 2">
    <name type="scientific">Thermosipho africanus (strain TCF52B)</name>
    <dbReference type="NCBI Taxonomy" id="484019"/>
    <lineage>
        <taxon>Bacteria</taxon>
        <taxon>Thermotogati</taxon>
        <taxon>Thermotogota</taxon>
        <taxon>Thermotogae</taxon>
        <taxon>Thermotogales</taxon>
        <taxon>Fervidobacteriaceae</taxon>
        <taxon>Thermosipho</taxon>
    </lineage>
</organism>
<accession>B7IEI6</accession>
<dbReference type="Proteomes" id="UP000002453">
    <property type="component" value="Chromosome"/>
</dbReference>
<reference evidence="1 2" key="1">
    <citation type="journal article" date="2009" name="J. Bacteriol.">
        <title>The genome of Thermosipho africanus TCF52B: lateral genetic connections to the Firmicutes and Archaea.</title>
        <authorList>
            <person name="Nesboe C.L."/>
            <person name="Bapteste E."/>
            <person name="Curtis B."/>
            <person name="Dahle H."/>
            <person name="Lopez P."/>
            <person name="Macleod D."/>
            <person name="Dlutek M."/>
            <person name="Bowman S."/>
            <person name="Zhaxybayeva O."/>
            <person name="Birkeland N.-K."/>
            <person name="Doolittle W.F."/>
        </authorList>
    </citation>
    <scope>NUCLEOTIDE SEQUENCE [LARGE SCALE GENOMIC DNA]</scope>
    <source>
        <strain evidence="1 2">TCF52B</strain>
    </source>
</reference>
<name>B7IEI6_THEAB</name>
<keyword evidence="2" id="KW-1185">Reference proteome</keyword>
<dbReference type="AlphaFoldDB" id="B7IEI6"/>
<dbReference type="HOGENOM" id="CLU_3085726_0_0_0"/>
<dbReference type="EMBL" id="CP001185">
    <property type="protein sequence ID" value="ACJ76413.1"/>
    <property type="molecule type" value="Genomic_DNA"/>
</dbReference>
<sequence length="52" mass="6125">MIKKVIIIFLIILIFQAFSVQFSNIKPKHEEGPFVEFTSLGYAFKNFEILKF</sequence>
<evidence type="ECO:0000313" key="1">
    <source>
        <dbReference type="EMBL" id="ACJ76413.1"/>
    </source>
</evidence>
<gene>
    <name evidence="1" type="ordered locus">THA_1992</name>
</gene>